<protein>
    <submittedName>
        <fullName evidence="2">Uncharacterized protein</fullName>
    </submittedName>
</protein>
<reference evidence="2" key="1">
    <citation type="submission" date="2018-12" db="EMBL/GenBank/DDBJ databases">
        <authorList>
            <person name="Will S."/>
            <person name="Neumann-Schaal M."/>
            <person name="Henke P."/>
        </authorList>
    </citation>
    <scope>NUCLEOTIDE SEQUENCE</scope>
    <source>
        <strain evidence="2">PCC 7102</strain>
    </source>
</reference>
<evidence type="ECO:0000256" key="1">
    <source>
        <dbReference type="SAM" id="Phobius"/>
    </source>
</evidence>
<sequence>MGGRESPTASQFIDTFSQTVEVVAAENRAISEEIIEQMLPVCYQLRDESLLSLRKTSTLAVGINCLSVITGTVIGTWIAIPPTQERQEISSIEPILIGVSIGELIGLVLALLIIWTRGTNERSV</sequence>
<comment type="caution">
    <text evidence="2">The sequence shown here is derived from an EMBL/GenBank/DDBJ whole genome shotgun (WGS) entry which is preliminary data.</text>
</comment>
<organism evidence="2 3">
    <name type="scientific">Dulcicalothrix desertica PCC 7102</name>
    <dbReference type="NCBI Taxonomy" id="232991"/>
    <lineage>
        <taxon>Bacteria</taxon>
        <taxon>Bacillati</taxon>
        <taxon>Cyanobacteriota</taxon>
        <taxon>Cyanophyceae</taxon>
        <taxon>Nostocales</taxon>
        <taxon>Calotrichaceae</taxon>
        <taxon>Dulcicalothrix</taxon>
    </lineage>
</organism>
<evidence type="ECO:0000313" key="2">
    <source>
        <dbReference type="EMBL" id="RUT03626.1"/>
    </source>
</evidence>
<keyword evidence="1" id="KW-1133">Transmembrane helix</keyword>
<accession>A0A3S1B2T1</accession>
<feature type="transmembrane region" description="Helical" evidence="1">
    <location>
        <begin position="59"/>
        <end position="80"/>
    </location>
</feature>
<keyword evidence="1" id="KW-0472">Membrane</keyword>
<name>A0A3S1B2T1_9CYAN</name>
<proteinExistence type="predicted"/>
<keyword evidence="1" id="KW-0812">Transmembrane</keyword>
<dbReference type="EMBL" id="RSCL01000013">
    <property type="protein sequence ID" value="RUT03626.1"/>
    <property type="molecule type" value="Genomic_DNA"/>
</dbReference>
<feature type="transmembrane region" description="Helical" evidence="1">
    <location>
        <begin position="95"/>
        <end position="115"/>
    </location>
</feature>
<dbReference type="AlphaFoldDB" id="A0A3S1B2T1"/>
<evidence type="ECO:0000313" key="3">
    <source>
        <dbReference type="Proteomes" id="UP000271624"/>
    </source>
</evidence>
<reference evidence="2" key="2">
    <citation type="journal article" date="2019" name="Genome Biol. Evol.">
        <title>Day and night: Metabolic profiles and evolutionary relationships of six axenic non-marine cyanobacteria.</title>
        <authorList>
            <person name="Will S.E."/>
            <person name="Henke P."/>
            <person name="Boedeker C."/>
            <person name="Huang S."/>
            <person name="Brinkmann H."/>
            <person name="Rohde M."/>
            <person name="Jarek M."/>
            <person name="Friedl T."/>
            <person name="Seufert S."/>
            <person name="Schumacher M."/>
            <person name="Overmann J."/>
            <person name="Neumann-Schaal M."/>
            <person name="Petersen J."/>
        </authorList>
    </citation>
    <scope>NUCLEOTIDE SEQUENCE [LARGE SCALE GENOMIC DNA]</scope>
    <source>
        <strain evidence="2">PCC 7102</strain>
    </source>
</reference>
<gene>
    <name evidence="2" type="ORF">DSM106972_052650</name>
</gene>
<keyword evidence="3" id="KW-1185">Reference proteome</keyword>
<dbReference type="Proteomes" id="UP000271624">
    <property type="component" value="Unassembled WGS sequence"/>
</dbReference>